<dbReference type="PROSITE" id="PS01173">
    <property type="entry name" value="LIPASE_GDXG_HIS"/>
    <property type="match status" value="1"/>
</dbReference>
<evidence type="ECO:0000313" key="7">
    <source>
        <dbReference type="EMBL" id="EIW79934.1"/>
    </source>
</evidence>
<dbReference type="GO" id="GO:0052689">
    <property type="term" value="F:carboxylic ester hydrolase activity"/>
    <property type="evidence" value="ECO:0007669"/>
    <property type="project" value="TreeGrafter"/>
</dbReference>
<dbReference type="OMA" id="THEPSMS"/>
<dbReference type="InterPro" id="IPR029058">
    <property type="entry name" value="AB_hydrolase_fold"/>
</dbReference>
<dbReference type="PROSITE" id="PS00122">
    <property type="entry name" value="CARBOXYLESTERASE_B_1"/>
    <property type="match status" value="1"/>
</dbReference>
<dbReference type="RefSeq" id="XP_007770257.1">
    <property type="nucleotide sequence ID" value="XM_007772067.1"/>
</dbReference>
<dbReference type="InterPro" id="IPR019826">
    <property type="entry name" value="Carboxylesterase_B_AS"/>
</dbReference>
<keyword evidence="4" id="KW-0732">Signal</keyword>
<dbReference type="SUPFAM" id="SSF53474">
    <property type="entry name" value="alpha/beta-Hydrolases"/>
    <property type="match status" value="1"/>
</dbReference>
<organism evidence="7 8">
    <name type="scientific">Coniophora puteana (strain RWD-64-598)</name>
    <name type="common">Brown rot fungus</name>
    <dbReference type="NCBI Taxonomy" id="741705"/>
    <lineage>
        <taxon>Eukaryota</taxon>
        <taxon>Fungi</taxon>
        <taxon>Dikarya</taxon>
        <taxon>Basidiomycota</taxon>
        <taxon>Agaricomycotina</taxon>
        <taxon>Agaricomycetes</taxon>
        <taxon>Agaricomycetidae</taxon>
        <taxon>Boletales</taxon>
        <taxon>Coniophorineae</taxon>
        <taxon>Coniophoraceae</taxon>
        <taxon>Coniophora</taxon>
    </lineage>
</organism>
<proteinExistence type="inferred from homology"/>
<dbReference type="PANTHER" id="PTHR43918">
    <property type="entry name" value="ACETYLCHOLINESTERASE"/>
    <property type="match status" value="1"/>
</dbReference>
<dbReference type="InterPro" id="IPR002018">
    <property type="entry name" value="CarbesteraseB"/>
</dbReference>
<gene>
    <name evidence="7" type="ORF">CONPUDRAFT_126387</name>
</gene>
<feature type="region of interest" description="Disordered" evidence="5">
    <location>
        <begin position="500"/>
        <end position="520"/>
    </location>
</feature>
<dbReference type="EC" id="3.1.1.-" evidence="4"/>
<feature type="domain" description="Carboxylesterase type B" evidence="6">
    <location>
        <begin position="379"/>
        <end position="491"/>
    </location>
</feature>
<dbReference type="Proteomes" id="UP000053558">
    <property type="component" value="Unassembled WGS sequence"/>
</dbReference>
<evidence type="ECO:0000256" key="4">
    <source>
        <dbReference type="RuleBase" id="RU361235"/>
    </source>
</evidence>
<feature type="domain" description="Carboxylesterase type B" evidence="6">
    <location>
        <begin position="35"/>
        <end position="349"/>
    </location>
</feature>
<feature type="chain" id="PRO_5024504364" description="Carboxylic ester hydrolase" evidence="4">
    <location>
        <begin position="18"/>
        <end position="534"/>
    </location>
</feature>
<protein>
    <recommendedName>
        <fullName evidence="4">Carboxylic ester hydrolase</fullName>
        <ecNumber evidence="4">3.1.1.-</ecNumber>
    </recommendedName>
</protein>
<keyword evidence="3 4" id="KW-0378">Hydrolase</keyword>
<dbReference type="Pfam" id="PF00135">
    <property type="entry name" value="COesterase"/>
    <property type="match status" value="2"/>
</dbReference>
<sequence length="534" mass="56686">MLRLGFVLASLALSAFGQGTVNTTVDLGYATYLGNQTMSNVVAYLGVPYAEPPVGNSRFRAPAALNTSRIAAEAGGKVVNVQNYPDFCVQGAWGLGDRGGAGSEDCLKVNIWTPAGAKEGDNLPVLVYIHGGAYLFGNPAAYPFDPWVQQSPNVIIASIYYRLDSLGFLASPAWTSDSTLGDFNAGFLDQVESLKWIQRYISKFGGDPSRVTINGESAGASSVELHMTSTVSRGLFQQVIAQSVYRTPLPTLAQQEPLFDFYAQQAGCGTGSAADVMTCLRAVDVSALAGAQDAASINHFNGSKYTAWRPVLDGKIFADYPTAVLQSGAAARVSVIAGATSNETLAAGATIQQGLRAYFPQLTDGGASAVAAAYPDGDVTDATGDASLRCGREALAGFSAQKNKAWTYRYNQPIPGTPNNSVNHAAENWMLFQGSSPSFNGSLSFTPQTPVELTFTSEVIAYWLSFVRSGDPNTYKLAMSPAWDAWTADAPVRVVLQQDQSNSTTVSGSYMEPQPDVETKGCQVDFGQVEDQQN</sequence>
<dbReference type="AlphaFoldDB" id="A0A5M3MMC6"/>
<dbReference type="EMBL" id="JH711580">
    <property type="protein sequence ID" value="EIW79934.1"/>
    <property type="molecule type" value="Genomic_DNA"/>
</dbReference>
<comment type="similarity">
    <text evidence="1 4">Belongs to the type-B carboxylesterase/lipase family.</text>
</comment>
<keyword evidence="8" id="KW-1185">Reference proteome</keyword>
<feature type="signal peptide" evidence="4">
    <location>
        <begin position="1"/>
        <end position="17"/>
    </location>
</feature>
<evidence type="ECO:0000256" key="3">
    <source>
        <dbReference type="ARBA" id="ARBA00022801"/>
    </source>
</evidence>
<evidence type="ECO:0000313" key="8">
    <source>
        <dbReference type="Proteomes" id="UP000053558"/>
    </source>
</evidence>
<comment type="caution">
    <text evidence="7">The sequence shown here is derived from an EMBL/GenBank/DDBJ whole genome shotgun (WGS) entry which is preliminary data.</text>
</comment>
<dbReference type="Gene3D" id="3.40.50.1820">
    <property type="entry name" value="alpha/beta hydrolase"/>
    <property type="match status" value="1"/>
</dbReference>
<reference evidence="8" key="1">
    <citation type="journal article" date="2012" name="Science">
        <title>The Paleozoic origin of enzymatic lignin decomposition reconstructed from 31 fungal genomes.</title>
        <authorList>
            <person name="Floudas D."/>
            <person name="Binder M."/>
            <person name="Riley R."/>
            <person name="Barry K."/>
            <person name="Blanchette R.A."/>
            <person name="Henrissat B."/>
            <person name="Martinez A.T."/>
            <person name="Otillar R."/>
            <person name="Spatafora J.W."/>
            <person name="Yadav J.S."/>
            <person name="Aerts A."/>
            <person name="Benoit I."/>
            <person name="Boyd A."/>
            <person name="Carlson A."/>
            <person name="Copeland A."/>
            <person name="Coutinho P.M."/>
            <person name="de Vries R.P."/>
            <person name="Ferreira P."/>
            <person name="Findley K."/>
            <person name="Foster B."/>
            <person name="Gaskell J."/>
            <person name="Glotzer D."/>
            <person name="Gorecki P."/>
            <person name="Heitman J."/>
            <person name="Hesse C."/>
            <person name="Hori C."/>
            <person name="Igarashi K."/>
            <person name="Jurgens J.A."/>
            <person name="Kallen N."/>
            <person name="Kersten P."/>
            <person name="Kohler A."/>
            <person name="Kuees U."/>
            <person name="Kumar T.K.A."/>
            <person name="Kuo A."/>
            <person name="LaButti K."/>
            <person name="Larrondo L.F."/>
            <person name="Lindquist E."/>
            <person name="Ling A."/>
            <person name="Lombard V."/>
            <person name="Lucas S."/>
            <person name="Lundell T."/>
            <person name="Martin R."/>
            <person name="McLaughlin D.J."/>
            <person name="Morgenstern I."/>
            <person name="Morin E."/>
            <person name="Murat C."/>
            <person name="Nagy L.G."/>
            <person name="Nolan M."/>
            <person name="Ohm R.A."/>
            <person name="Patyshakuliyeva A."/>
            <person name="Rokas A."/>
            <person name="Ruiz-Duenas F.J."/>
            <person name="Sabat G."/>
            <person name="Salamov A."/>
            <person name="Samejima M."/>
            <person name="Schmutz J."/>
            <person name="Slot J.C."/>
            <person name="St John F."/>
            <person name="Stenlid J."/>
            <person name="Sun H."/>
            <person name="Sun S."/>
            <person name="Syed K."/>
            <person name="Tsang A."/>
            <person name="Wiebenga A."/>
            <person name="Young D."/>
            <person name="Pisabarro A."/>
            <person name="Eastwood D.C."/>
            <person name="Martin F."/>
            <person name="Cullen D."/>
            <person name="Grigoriev I.V."/>
            <person name="Hibbett D.S."/>
        </authorList>
    </citation>
    <scope>NUCLEOTIDE SEQUENCE [LARGE SCALE GENOMIC DNA]</scope>
    <source>
        <strain evidence="8">RWD-64-598 SS2</strain>
    </source>
</reference>
<evidence type="ECO:0000256" key="2">
    <source>
        <dbReference type="ARBA" id="ARBA00010515"/>
    </source>
</evidence>
<dbReference type="GeneID" id="19199975"/>
<dbReference type="KEGG" id="cput:CONPUDRAFT_126387"/>
<dbReference type="PANTHER" id="PTHR43918:SF4">
    <property type="entry name" value="CARBOXYLIC ESTER HYDROLASE"/>
    <property type="match status" value="1"/>
</dbReference>
<name>A0A5M3MMC6_CONPW</name>
<comment type="similarity">
    <text evidence="2">Belongs to the 'GDXG' lipolytic enzyme family.</text>
</comment>
<dbReference type="InterPro" id="IPR050654">
    <property type="entry name" value="AChE-related_enzymes"/>
</dbReference>
<evidence type="ECO:0000256" key="5">
    <source>
        <dbReference type="SAM" id="MobiDB-lite"/>
    </source>
</evidence>
<dbReference type="InterPro" id="IPR002168">
    <property type="entry name" value="Lipase_GDXG_HIS_AS"/>
</dbReference>
<accession>A0A5M3MMC6</accession>
<evidence type="ECO:0000256" key="1">
    <source>
        <dbReference type="ARBA" id="ARBA00005964"/>
    </source>
</evidence>
<evidence type="ECO:0000259" key="6">
    <source>
        <dbReference type="Pfam" id="PF00135"/>
    </source>
</evidence>
<dbReference type="OrthoDB" id="408631at2759"/>